<evidence type="ECO:0000313" key="2">
    <source>
        <dbReference type="EMBL" id="MBA9043163.1"/>
    </source>
</evidence>
<gene>
    <name evidence="2" type="ORF">HNP21_006347</name>
</gene>
<evidence type="ECO:0000259" key="1">
    <source>
        <dbReference type="PROSITE" id="PS51500"/>
    </source>
</evidence>
<proteinExistence type="predicted"/>
<dbReference type="EMBL" id="JACJHT010000030">
    <property type="protein sequence ID" value="MBA9043163.1"/>
    <property type="molecule type" value="Genomic_DNA"/>
</dbReference>
<organism evidence="2 3">
    <name type="scientific">Priestia aryabhattai</name>
    <name type="common">Bacillus aryabhattai</name>
    <dbReference type="NCBI Taxonomy" id="412384"/>
    <lineage>
        <taxon>Bacteria</taxon>
        <taxon>Bacillati</taxon>
        <taxon>Bacillota</taxon>
        <taxon>Bacilli</taxon>
        <taxon>Bacillales</taxon>
        <taxon>Bacillaceae</taxon>
        <taxon>Priestia</taxon>
    </lineage>
</organism>
<accession>A0A7W3NHK1</accession>
<comment type="caution">
    <text evidence="2">The sequence shown here is derived from an EMBL/GenBank/DDBJ whole genome shotgun (WGS) entry which is preliminary data.</text>
</comment>
<dbReference type="RefSeq" id="WP_182528315.1">
    <property type="nucleotide sequence ID" value="NZ_JACJHT010000030.1"/>
</dbReference>
<dbReference type="GO" id="GO:0006355">
    <property type="term" value="P:regulation of DNA-templated transcription"/>
    <property type="evidence" value="ECO:0007669"/>
    <property type="project" value="InterPro"/>
</dbReference>
<dbReference type="InterPro" id="IPR036281">
    <property type="entry name" value="SinR/SinI_dimer_dom_sf"/>
</dbReference>
<feature type="domain" description="Sin" evidence="1">
    <location>
        <begin position="1"/>
        <end position="38"/>
    </location>
</feature>
<evidence type="ECO:0000313" key="3">
    <source>
        <dbReference type="Proteomes" id="UP000543174"/>
    </source>
</evidence>
<dbReference type="InterPro" id="IPR010981">
    <property type="entry name" value="SinR/SinI_dimer_dom"/>
</dbReference>
<name>A0A7W3NHK1_PRIAR</name>
<reference evidence="2" key="1">
    <citation type="submission" date="2020-08" db="EMBL/GenBank/DDBJ databases">
        <title>Functional genomics of gut bacteria from endangered species of beetles.</title>
        <authorList>
            <person name="Carlos-Shanley C."/>
        </authorList>
    </citation>
    <scope>NUCLEOTIDE SEQUENCE [LARGE SCALE GENOMIC DNA]</scope>
    <source>
        <strain evidence="2">S00060</strain>
    </source>
</reference>
<dbReference type="Pfam" id="PF08671">
    <property type="entry name" value="SinI"/>
    <property type="match status" value="1"/>
</dbReference>
<dbReference type="Proteomes" id="UP000543174">
    <property type="component" value="Unassembled WGS sequence"/>
</dbReference>
<sequence length="44" mass="5170">MLKKEGNRLDQEWISLMKEAHQLGLSIVEVKEFIYLNPKEPVSK</sequence>
<keyword evidence="3" id="KW-1185">Reference proteome</keyword>
<dbReference type="GO" id="GO:0046983">
    <property type="term" value="F:protein dimerization activity"/>
    <property type="evidence" value="ECO:0007669"/>
    <property type="project" value="InterPro"/>
</dbReference>
<dbReference type="AlphaFoldDB" id="A0A7W3NHK1"/>
<protein>
    <submittedName>
        <fullName evidence="2">Antagonist of SinR</fullName>
    </submittedName>
</protein>
<dbReference type="SUPFAM" id="SSF47406">
    <property type="entry name" value="SinR repressor dimerisation domain-like"/>
    <property type="match status" value="1"/>
</dbReference>
<dbReference type="PROSITE" id="PS51500">
    <property type="entry name" value="SIN"/>
    <property type="match status" value="1"/>
</dbReference>